<keyword evidence="5 8" id="KW-0812">Transmembrane</keyword>
<evidence type="ECO:0000256" key="2">
    <source>
        <dbReference type="ARBA" id="ARBA00022448"/>
    </source>
</evidence>
<dbReference type="PANTHER" id="PTHR35011">
    <property type="entry name" value="2,3-DIKETO-L-GULONATE TRAP TRANSPORTER SMALL PERMEASE PROTEIN YIAM"/>
    <property type="match status" value="1"/>
</dbReference>
<keyword evidence="6 8" id="KW-1133">Transmembrane helix</keyword>
<sequence>MEGLAKFNGYIKKFEEFILSYSILLMAIILVANVIGRLVFNHSLKFAEEAGSMLTLIVTFIGVSYCARVGRHIIMTVFFDIMPPKGKKLFLFISSSFTTACLLYLTYLSSNYIMGVYNTGRVTPALGLPMWIPYMFVPLGFLLGALQYLVILLLNITDKTSYHTCIDPIPDETADPEIFMMDREPMADEAPETDPQDSKE</sequence>
<dbReference type="PANTHER" id="PTHR35011:SF2">
    <property type="entry name" value="2,3-DIKETO-L-GULONATE TRAP TRANSPORTER SMALL PERMEASE PROTEIN YIAM"/>
    <property type="match status" value="1"/>
</dbReference>
<evidence type="ECO:0000256" key="7">
    <source>
        <dbReference type="ARBA" id="ARBA00023136"/>
    </source>
</evidence>
<proteinExistence type="predicted"/>
<accession>A0A645EXP8</accession>
<comment type="caution">
    <text evidence="10">The sequence shown here is derived from an EMBL/GenBank/DDBJ whole genome shotgun (WGS) entry which is preliminary data.</text>
</comment>
<organism evidence="10">
    <name type="scientific">bioreactor metagenome</name>
    <dbReference type="NCBI Taxonomy" id="1076179"/>
    <lineage>
        <taxon>unclassified sequences</taxon>
        <taxon>metagenomes</taxon>
        <taxon>ecological metagenomes</taxon>
    </lineage>
</organism>
<evidence type="ECO:0000256" key="1">
    <source>
        <dbReference type="ARBA" id="ARBA00004429"/>
    </source>
</evidence>
<dbReference type="GO" id="GO:0015740">
    <property type="term" value="P:C4-dicarboxylate transport"/>
    <property type="evidence" value="ECO:0007669"/>
    <property type="project" value="TreeGrafter"/>
</dbReference>
<dbReference type="Pfam" id="PF04290">
    <property type="entry name" value="DctQ"/>
    <property type="match status" value="1"/>
</dbReference>
<evidence type="ECO:0000256" key="3">
    <source>
        <dbReference type="ARBA" id="ARBA00022475"/>
    </source>
</evidence>
<keyword evidence="3" id="KW-1003">Cell membrane</keyword>
<feature type="domain" description="Tripartite ATP-independent periplasmic transporters DctQ component" evidence="9">
    <location>
        <begin position="26"/>
        <end position="154"/>
    </location>
</feature>
<evidence type="ECO:0000259" key="9">
    <source>
        <dbReference type="Pfam" id="PF04290"/>
    </source>
</evidence>
<dbReference type="GO" id="GO:0005886">
    <property type="term" value="C:plasma membrane"/>
    <property type="evidence" value="ECO:0007669"/>
    <property type="project" value="UniProtKB-SubCell"/>
</dbReference>
<keyword evidence="2" id="KW-0813">Transport</keyword>
<gene>
    <name evidence="10" type="primary">teaB</name>
    <name evidence="10" type="ORF">SDC9_153496</name>
</gene>
<evidence type="ECO:0000256" key="4">
    <source>
        <dbReference type="ARBA" id="ARBA00022519"/>
    </source>
</evidence>
<evidence type="ECO:0000256" key="6">
    <source>
        <dbReference type="ARBA" id="ARBA00022989"/>
    </source>
</evidence>
<feature type="transmembrane region" description="Helical" evidence="8">
    <location>
        <begin position="21"/>
        <end position="40"/>
    </location>
</feature>
<dbReference type="EMBL" id="VSSQ01052135">
    <property type="protein sequence ID" value="MPN06240.1"/>
    <property type="molecule type" value="Genomic_DNA"/>
</dbReference>
<dbReference type="InterPro" id="IPR007387">
    <property type="entry name" value="TRAP_DctQ"/>
</dbReference>
<evidence type="ECO:0000256" key="5">
    <source>
        <dbReference type="ARBA" id="ARBA00022692"/>
    </source>
</evidence>
<name>A0A645EXP8_9ZZZZ</name>
<evidence type="ECO:0000313" key="10">
    <source>
        <dbReference type="EMBL" id="MPN06240.1"/>
    </source>
</evidence>
<dbReference type="InterPro" id="IPR055348">
    <property type="entry name" value="DctQ"/>
</dbReference>
<evidence type="ECO:0000256" key="8">
    <source>
        <dbReference type="SAM" id="Phobius"/>
    </source>
</evidence>
<comment type="subcellular location">
    <subcellularLocation>
        <location evidence="1">Cell inner membrane</location>
        <topology evidence="1">Multi-pass membrane protein</topology>
    </subcellularLocation>
</comment>
<protein>
    <submittedName>
        <fullName evidence="10">Ectoine TRAP transporter small permease protein TeaB</fullName>
    </submittedName>
</protein>
<feature type="transmembrane region" description="Helical" evidence="8">
    <location>
        <begin position="130"/>
        <end position="154"/>
    </location>
</feature>
<feature type="transmembrane region" description="Helical" evidence="8">
    <location>
        <begin position="52"/>
        <end position="69"/>
    </location>
</feature>
<dbReference type="GO" id="GO:0022857">
    <property type="term" value="F:transmembrane transporter activity"/>
    <property type="evidence" value="ECO:0007669"/>
    <property type="project" value="TreeGrafter"/>
</dbReference>
<reference evidence="10" key="1">
    <citation type="submission" date="2019-08" db="EMBL/GenBank/DDBJ databases">
        <authorList>
            <person name="Kucharzyk K."/>
            <person name="Murdoch R.W."/>
            <person name="Higgins S."/>
            <person name="Loffler F."/>
        </authorList>
    </citation>
    <scope>NUCLEOTIDE SEQUENCE</scope>
</reference>
<dbReference type="AlphaFoldDB" id="A0A645EXP8"/>
<keyword evidence="7 8" id="KW-0472">Membrane</keyword>
<feature type="transmembrane region" description="Helical" evidence="8">
    <location>
        <begin position="89"/>
        <end position="110"/>
    </location>
</feature>
<keyword evidence="4" id="KW-0997">Cell inner membrane</keyword>